<evidence type="ECO:0000313" key="3">
    <source>
        <dbReference type="Proteomes" id="UP000236161"/>
    </source>
</evidence>
<reference evidence="2 3" key="1">
    <citation type="journal article" date="2017" name="Nature">
        <title>The Apostasia genome and the evolution of orchids.</title>
        <authorList>
            <person name="Zhang G.Q."/>
            <person name="Liu K.W."/>
            <person name="Li Z."/>
            <person name="Lohaus R."/>
            <person name="Hsiao Y.Y."/>
            <person name="Niu S.C."/>
            <person name="Wang J.Y."/>
            <person name="Lin Y.C."/>
            <person name="Xu Q."/>
            <person name="Chen L.J."/>
            <person name="Yoshida K."/>
            <person name="Fujiwara S."/>
            <person name="Wang Z.W."/>
            <person name="Zhang Y.Q."/>
            <person name="Mitsuda N."/>
            <person name="Wang M."/>
            <person name="Liu G.H."/>
            <person name="Pecoraro L."/>
            <person name="Huang H.X."/>
            <person name="Xiao X.J."/>
            <person name="Lin M."/>
            <person name="Wu X.Y."/>
            <person name="Wu W.L."/>
            <person name="Chen Y.Y."/>
            <person name="Chang S.B."/>
            <person name="Sakamoto S."/>
            <person name="Ohme-Takagi M."/>
            <person name="Yagi M."/>
            <person name="Zeng S.J."/>
            <person name="Shen C.Y."/>
            <person name="Yeh C.M."/>
            <person name="Luo Y.B."/>
            <person name="Tsai W.C."/>
            <person name="Van de Peer Y."/>
            <person name="Liu Z.J."/>
        </authorList>
    </citation>
    <scope>NUCLEOTIDE SEQUENCE [LARGE SCALE GENOMIC DNA]</scope>
    <source>
        <strain evidence="3">cv. Shenzhen</strain>
        <tissue evidence="2">Stem</tissue>
    </source>
</reference>
<feature type="compositionally biased region" description="Polar residues" evidence="1">
    <location>
        <begin position="58"/>
        <end position="69"/>
    </location>
</feature>
<dbReference type="Proteomes" id="UP000236161">
    <property type="component" value="Unassembled WGS sequence"/>
</dbReference>
<evidence type="ECO:0000313" key="2">
    <source>
        <dbReference type="EMBL" id="PKA55325.1"/>
    </source>
</evidence>
<keyword evidence="3" id="KW-1185">Reference proteome</keyword>
<name>A0A2I0AIG5_9ASPA</name>
<dbReference type="AlphaFoldDB" id="A0A2I0AIG5"/>
<proteinExistence type="predicted"/>
<evidence type="ECO:0000256" key="1">
    <source>
        <dbReference type="SAM" id="MobiDB-lite"/>
    </source>
</evidence>
<accession>A0A2I0AIG5</accession>
<gene>
    <name evidence="2" type="ORF">AXF42_Ash003963</name>
</gene>
<protein>
    <submittedName>
        <fullName evidence="2">Uncharacterized protein</fullName>
    </submittedName>
</protein>
<dbReference type="EMBL" id="KZ451980">
    <property type="protein sequence ID" value="PKA55325.1"/>
    <property type="molecule type" value="Genomic_DNA"/>
</dbReference>
<feature type="region of interest" description="Disordered" evidence="1">
    <location>
        <begin position="54"/>
        <end position="116"/>
    </location>
</feature>
<sequence>MDSQDQLLSLCDQSRSQLHFPLVTRRTRASTATYTPQEQDLFTLGELVRHSPSDPVFHTSQYDPGNSNAYHHYDLHQTQFDVGPSAPPIDQDQAHEDSVDDDDGGGGTHVHALHRQ</sequence>
<organism evidence="2 3">
    <name type="scientific">Apostasia shenzhenica</name>
    <dbReference type="NCBI Taxonomy" id="1088818"/>
    <lineage>
        <taxon>Eukaryota</taxon>
        <taxon>Viridiplantae</taxon>
        <taxon>Streptophyta</taxon>
        <taxon>Embryophyta</taxon>
        <taxon>Tracheophyta</taxon>
        <taxon>Spermatophyta</taxon>
        <taxon>Magnoliopsida</taxon>
        <taxon>Liliopsida</taxon>
        <taxon>Asparagales</taxon>
        <taxon>Orchidaceae</taxon>
        <taxon>Apostasioideae</taxon>
        <taxon>Apostasia</taxon>
    </lineage>
</organism>